<evidence type="ECO:0000313" key="2">
    <source>
        <dbReference type="Proteomes" id="UP000178085"/>
    </source>
</evidence>
<organism evidence="1 2">
    <name type="scientific">candidate division Kazan bacterium RIFCSPLOWO2_01_FULL_45_19</name>
    <dbReference type="NCBI Taxonomy" id="1798538"/>
    <lineage>
        <taxon>Bacteria</taxon>
        <taxon>Bacteria division Kazan-3B-28</taxon>
    </lineage>
</organism>
<name>A0A1F4NQ42_UNCK3</name>
<proteinExistence type="predicted"/>
<comment type="caution">
    <text evidence="1">The sequence shown here is derived from an EMBL/GenBank/DDBJ whole genome shotgun (WGS) entry which is preliminary data.</text>
</comment>
<evidence type="ECO:0000313" key="1">
    <source>
        <dbReference type="EMBL" id="OGB73561.1"/>
    </source>
</evidence>
<dbReference type="AlphaFoldDB" id="A0A1F4NQ42"/>
<dbReference type="Proteomes" id="UP000178085">
    <property type="component" value="Unassembled WGS sequence"/>
</dbReference>
<accession>A0A1F4NQ42</accession>
<sequence>MNNQQFERLVHNLQDIMRCPHCSAKYTPEDIHYLGQLDSMTFLHMRCADCHTPVFASVALANESGEIISTEVTADDVALSDMKSMEPESLEGFDYRSLGDAEPREISVEGIPAEELFSALNPISYDDVLDTHEYLKEFDGDFSRVIRIP</sequence>
<dbReference type="EMBL" id="METD01000001">
    <property type="protein sequence ID" value="OGB73561.1"/>
    <property type="molecule type" value="Genomic_DNA"/>
</dbReference>
<protein>
    <submittedName>
        <fullName evidence="1">Uncharacterized protein</fullName>
    </submittedName>
</protein>
<gene>
    <name evidence="1" type="ORF">A3K51_01795</name>
</gene>
<reference evidence="1 2" key="1">
    <citation type="journal article" date="2016" name="Nat. Commun.">
        <title>Thousands of microbial genomes shed light on interconnected biogeochemical processes in an aquifer system.</title>
        <authorList>
            <person name="Anantharaman K."/>
            <person name="Brown C.T."/>
            <person name="Hug L.A."/>
            <person name="Sharon I."/>
            <person name="Castelle C.J."/>
            <person name="Probst A.J."/>
            <person name="Thomas B.C."/>
            <person name="Singh A."/>
            <person name="Wilkins M.J."/>
            <person name="Karaoz U."/>
            <person name="Brodie E.L."/>
            <person name="Williams K.H."/>
            <person name="Hubbard S.S."/>
            <person name="Banfield J.F."/>
        </authorList>
    </citation>
    <scope>NUCLEOTIDE SEQUENCE [LARGE SCALE GENOMIC DNA]</scope>
</reference>